<gene>
    <name evidence="2" type="ORF">Pen02_05950</name>
</gene>
<dbReference type="Proteomes" id="UP000646749">
    <property type="component" value="Unassembled WGS sequence"/>
</dbReference>
<proteinExistence type="predicted"/>
<keyword evidence="1" id="KW-1133">Transmembrane helix</keyword>
<sequence length="423" mass="43552">MPDRDPSRSALDARLAAGRAALLDDIDQPPMARIRDRAAARRRRRHSVAAAGGAALLSLAFVATLPVRPWAADGTDPVPPPVADAPPGGPVYTGAGITVNGLTASAVSHVPGTIADVEFVDPDHGYLLARCGPAEPCPANLARTSDGGLTWQYTELPGTSAGQRELDLTAFPGGRLLVGFPGGAYASTDEGRTWQVTGTGTGTATIPAGRGDLLRAGPGGGRCDLTVEVWRPELARAGTPTSRPDLDVCWVASAAGADGTWWVGGVRNGTAAVAMTRDLGSHWRTVELPGSDVPAGTVEVASLGSQAYAAVLGTGRTLLALFHSTDGGRSFTRIARTARSGPPTGLSGAMVPLLDGRLLVTGTDRVLYVSADDGVTFQPAGGSLPTVERLDRTVAGYVAYDLFGSGWAAYSADGATWRKLQIV</sequence>
<evidence type="ECO:0000313" key="3">
    <source>
        <dbReference type="Proteomes" id="UP000646749"/>
    </source>
</evidence>
<accession>A0ABQ4DT74</accession>
<protein>
    <recommendedName>
        <fullName evidence="4">Photosynthesis system II assembly factor Ycf48/Hcf136-like domain-containing protein</fullName>
    </recommendedName>
</protein>
<dbReference type="SUPFAM" id="SSF110296">
    <property type="entry name" value="Oligoxyloglucan reducing end-specific cellobiohydrolase"/>
    <property type="match status" value="1"/>
</dbReference>
<dbReference type="EMBL" id="BONW01000002">
    <property type="protein sequence ID" value="GIG85659.1"/>
    <property type="molecule type" value="Genomic_DNA"/>
</dbReference>
<dbReference type="RefSeq" id="WP_203864356.1">
    <property type="nucleotide sequence ID" value="NZ_BONW01000002.1"/>
</dbReference>
<name>A0ABQ4DT74_9ACTN</name>
<keyword evidence="1" id="KW-0472">Membrane</keyword>
<evidence type="ECO:0008006" key="4">
    <source>
        <dbReference type="Google" id="ProtNLM"/>
    </source>
</evidence>
<evidence type="ECO:0000256" key="1">
    <source>
        <dbReference type="SAM" id="Phobius"/>
    </source>
</evidence>
<evidence type="ECO:0000313" key="2">
    <source>
        <dbReference type="EMBL" id="GIG85659.1"/>
    </source>
</evidence>
<comment type="caution">
    <text evidence="2">The sequence shown here is derived from an EMBL/GenBank/DDBJ whole genome shotgun (WGS) entry which is preliminary data.</text>
</comment>
<dbReference type="Gene3D" id="2.130.10.10">
    <property type="entry name" value="YVTN repeat-like/Quinoprotein amine dehydrogenase"/>
    <property type="match status" value="2"/>
</dbReference>
<feature type="transmembrane region" description="Helical" evidence="1">
    <location>
        <begin position="47"/>
        <end position="67"/>
    </location>
</feature>
<keyword evidence="3" id="KW-1185">Reference proteome</keyword>
<keyword evidence="1" id="KW-0812">Transmembrane</keyword>
<reference evidence="2 3" key="1">
    <citation type="submission" date="2021-01" db="EMBL/GenBank/DDBJ databases">
        <title>Whole genome shotgun sequence of Plantactinospora endophytica NBRC 110450.</title>
        <authorList>
            <person name="Komaki H."/>
            <person name="Tamura T."/>
        </authorList>
    </citation>
    <scope>NUCLEOTIDE SEQUENCE [LARGE SCALE GENOMIC DNA]</scope>
    <source>
        <strain evidence="2 3">NBRC 110450</strain>
    </source>
</reference>
<organism evidence="2 3">
    <name type="scientific">Plantactinospora endophytica</name>
    <dbReference type="NCBI Taxonomy" id="673535"/>
    <lineage>
        <taxon>Bacteria</taxon>
        <taxon>Bacillati</taxon>
        <taxon>Actinomycetota</taxon>
        <taxon>Actinomycetes</taxon>
        <taxon>Micromonosporales</taxon>
        <taxon>Micromonosporaceae</taxon>
        <taxon>Plantactinospora</taxon>
    </lineage>
</organism>
<dbReference type="InterPro" id="IPR015943">
    <property type="entry name" value="WD40/YVTN_repeat-like_dom_sf"/>
</dbReference>